<sequence>MKNKDLECLIDDFLAQVEKATDLLEERFGKKCILRLWRAKEIPQRGEILDGINYELHGVGCRVYFPEICVDFDYGPGERVDGFDVWRLYIYACEVPLLHPKYIDQDALKRDFNEYVSLGKVERISGSMSNLYFKSEVNWNK</sequence>
<name>A0A5E7K559_PSEFL</name>
<dbReference type="Proteomes" id="UP000375525">
    <property type="component" value="Unassembled WGS sequence"/>
</dbReference>
<dbReference type="OrthoDB" id="8480543at2"/>
<feature type="domain" description="DUF6896" evidence="1">
    <location>
        <begin position="9"/>
        <end position="133"/>
    </location>
</feature>
<dbReference type="InterPro" id="IPR054191">
    <property type="entry name" value="DUF6896"/>
</dbReference>
<evidence type="ECO:0000259" key="1">
    <source>
        <dbReference type="Pfam" id="PF21837"/>
    </source>
</evidence>
<accession>A0A5E7K559</accession>
<gene>
    <name evidence="2" type="ORF">PS880_02615</name>
</gene>
<dbReference type="AlphaFoldDB" id="A0A5E7K559"/>
<proteinExistence type="predicted"/>
<reference evidence="2 3" key="1">
    <citation type="submission" date="2019-09" db="EMBL/GenBank/DDBJ databases">
        <authorList>
            <person name="Chandra G."/>
            <person name="Truman W A."/>
        </authorList>
    </citation>
    <scope>NUCLEOTIDE SEQUENCE [LARGE SCALE GENOMIC DNA]</scope>
    <source>
        <strain evidence="2">PS880</strain>
    </source>
</reference>
<dbReference type="RefSeq" id="WP_150780070.1">
    <property type="nucleotide sequence ID" value="NZ_CABVIH010000011.1"/>
</dbReference>
<evidence type="ECO:0000313" key="3">
    <source>
        <dbReference type="Proteomes" id="UP000375525"/>
    </source>
</evidence>
<evidence type="ECO:0000313" key="2">
    <source>
        <dbReference type="EMBL" id="VVO97111.1"/>
    </source>
</evidence>
<dbReference type="EMBL" id="CABVIH010000011">
    <property type="protein sequence ID" value="VVO97111.1"/>
    <property type="molecule type" value="Genomic_DNA"/>
</dbReference>
<organism evidence="2 3">
    <name type="scientific">Pseudomonas fluorescens</name>
    <dbReference type="NCBI Taxonomy" id="294"/>
    <lineage>
        <taxon>Bacteria</taxon>
        <taxon>Pseudomonadati</taxon>
        <taxon>Pseudomonadota</taxon>
        <taxon>Gammaproteobacteria</taxon>
        <taxon>Pseudomonadales</taxon>
        <taxon>Pseudomonadaceae</taxon>
        <taxon>Pseudomonas</taxon>
    </lineage>
</organism>
<protein>
    <recommendedName>
        <fullName evidence="1">DUF6896 domain-containing protein</fullName>
    </recommendedName>
</protein>
<dbReference type="Pfam" id="PF21837">
    <property type="entry name" value="DUF6896"/>
    <property type="match status" value="1"/>
</dbReference>